<evidence type="ECO:0000256" key="1">
    <source>
        <dbReference type="ARBA" id="ARBA00006133"/>
    </source>
</evidence>
<organism evidence="3 4">
    <name type="scientific">Zygotorulaspora mrakii</name>
    <name type="common">Zygosaccharomyces mrakii</name>
    <dbReference type="NCBI Taxonomy" id="42260"/>
    <lineage>
        <taxon>Eukaryota</taxon>
        <taxon>Fungi</taxon>
        <taxon>Dikarya</taxon>
        <taxon>Ascomycota</taxon>
        <taxon>Saccharomycotina</taxon>
        <taxon>Saccharomycetes</taxon>
        <taxon>Saccharomycetales</taxon>
        <taxon>Saccharomycetaceae</taxon>
        <taxon>Zygotorulaspora</taxon>
    </lineage>
</organism>
<comment type="similarity">
    <text evidence="1">Belongs to the TEL2 family.</text>
</comment>
<dbReference type="GO" id="GO:0051083">
    <property type="term" value="P:'de novo' cotranslational protein folding"/>
    <property type="evidence" value="ECO:0007669"/>
    <property type="project" value="TreeGrafter"/>
</dbReference>
<keyword evidence="4" id="KW-1185">Reference proteome</keyword>
<dbReference type="GeneID" id="59235227"/>
<reference evidence="3 4" key="1">
    <citation type="submission" date="2020-07" db="EMBL/GenBank/DDBJ databases">
        <title>The yeast mating-type switching endonuclease HO is a domesticated member of an unorthodox homing genetic element family.</title>
        <authorList>
            <person name="Coughlan A.Y."/>
            <person name="Lombardi L."/>
            <person name="Braun-Galleani S."/>
            <person name="Martos A.R."/>
            <person name="Galeote V."/>
            <person name="Bigey F."/>
            <person name="Dequin S."/>
            <person name="Byrne K.P."/>
            <person name="Wolfe K.H."/>
        </authorList>
    </citation>
    <scope>NUCLEOTIDE SEQUENCE [LARGE SCALE GENOMIC DNA]</scope>
    <source>
        <strain evidence="3 4">NRRL Y-6702</strain>
    </source>
</reference>
<evidence type="ECO:0000313" key="3">
    <source>
        <dbReference type="EMBL" id="QLG71565.1"/>
    </source>
</evidence>
<dbReference type="InterPro" id="IPR051970">
    <property type="entry name" value="TEL2_Regulation"/>
</dbReference>
<dbReference type="AlphaFoldDB" id="A0A7H9AYS5"/>
<gene>
    <name evidence="3" type="ORF">HG535_0B06090</name>
</gene>
<proteinExistence type="inferred from homology"/>
<sequence>MVDVTVLENSVDGKTVLTVLQELSQSDKIQLIDIMIIIKNVVPIYPSLPSETRKVILSLVVKSLDFIAQLISFTSCIPKKQSHRRIYERVLKDLLLRRTDCLRDYLGAFTRNRVEIQNIKAVFFGSKLFNALAPDIDIVWYLERLIDQWICVFDMPLDFFSTHNCGQYLVAMLNLHPVITITVLFPELFLLNEHSFKVFRVILNRSSQLDQLMIIKNYLLPYLAMNTNSSNYRSVYVLLKSLPQINVMGAQTILKVKSLTLQQVLIQLQDKNSVEKLVAELMNKFHHLDEMVDENVCQILVLLLQLKMSKNERDALSHDPQFLDAITERLKHQDNMVRERTMFVAKTVTNGELEYESDFTLDVPHLDFVTENELVNDAVLDSIKKDHLTEPVATLPSIVQNLKLREDSDDEDDAPGDGTDREILFLKDLVKTYETADKNTKIDIVPLFKLTTKLVRQKKDLPAEVDFYGTSLISAIATSNNNYEESKFEESRINALVSVISTLPNKVVDLLGILFNRELSLQQRMSILTTLGFSARELKGYDDKAIAKPQYDFPTKRLPWDTGKPSIQDLSPFINDSCLIGPSTTVWKSKKLEPNLRTRTLKKDLFKPYAAKFFYPLAHAWLNGIDLGSYDQLFKTHYLATLTIIYHCAFPAHDYVSMTQLMKQILLDASQQGVQLPPGTKEIIR</sequence>
<dbReference type="OrthoDB" id="10258062at2759"/>
<dbReference type="Proteomes" id="UP000509704">
    <property type="component" value="Chromosome 2"/>
</dbReference>
<dbReference type="GO" id="GO:0042162">
    <property type="term" value="F:telomeric DNA binding"/>
    <property type="evidence" value="ECO:0007669"/>
    <property type="project" value="TreeGrafter"/>
</dbReference>
<dbReference type="RefSeq" id="XP_037143293.1">
    <property type="nucleotide sequence ID" value="XM_037287398.1"/>
</dbReference>
<dbReference type="GO" id="GO:0005829">
    <property type="term" value="C:cytosol"/>
    <property type="evidence" value="ECO:0007669"/>
    <property type="project" value="TreeGrafter"/>
</dbReference>
<accession>A0A7H9AYS5</accession>
<dbReference type="EMBL" id="CP058605">
    <property type="protein sequence ID" value="QLG71565.1"/>
    <property type="molecule type" value="Genomic_DNA"/>
</dbReference>
<protein>
    <recommendedName>
        <fullName evidence="2">Telomere length regulation protein conserved domain-containing protein</fullName>
    </recommendedName>
</protein>
<dbReference type="Gene3D" id="1.25.40.720">
    <property type="entry name" value="Telomere length regulation protein 2, C-terminal domain"/>
    <property type="match status" value="2"/>
</dbReference>
<dbReference type="GO" id="GO:0051879">
    <property type="term" value="F:Hsp90 protein binding"/>
    <property type="evidence" value="ECO:0007669"/>
    <property type="project" value="TreeGrafter"/>
</dbReference>
<feature type="domain" description="Telomere length regulation protein conserved" evidence="2">
    <location>
        <begin position="424"/>
        <end position="535"/>
    </location>
</feature>
<dbReference type="InterPro" id="IPR038528">
    <property type="entry name" value="TEL2_C_sf"/>
</dbReference>
<dbReference type="PANTHER" id="PTHR15830:SF10">
    <property type="entry name" value="TELOMERE LENGTH REGULATION PROTEIN TEL2 HOMOLOG"/>
    <property type="match status" value="1"/>
</dbReference>
<dbReference type="KEGG" id="zmk:HG535_0B06090"/>
<name>A0A7H9AYS5_ZYGMR</name>
<evidence type="ECO:0000313" key="4">
    <source>
        <dbReference type="Proteomes" id="UP000509704"/>
    </source>
</evidence>
<dbReference type="Pfam" id="PF10193">
    <property type="entry name" value="Telomere_reg-2"/>
    <property type="match status" value="1"/>
</dbReference>
<dbReference type="InterPro" id="IPR019337">
    <property type="entry name" value="Telomere_length_regulation_dom"/>
</dbReference>
<dbReference type="PANTHER" id="PTHR15830">
    <property type="entry name" value="TELOMERE LENGTH REGULATION PROTEIN TEL2 FAMILY MEMBER"/>
    <property type="match status" value="1"/>
</dbReference>
<evidence type="ECO:0000259" key="2">
    <source>
        <dbReference type="Pfam" id="PF10193"/>
    </source>
</evidence>